<reference evidence="2 3" key="1">
    <citation type="submission" date="2018-03" db="EMBL/GenBank/DDBJ databases">
        <title>Genomic Encyclopedia of Archaeal and Bacterial Type Strains, Phase II (KMG-II): from individual species to whole genera.</title>
        <authorList>
            <person name="Goeker M."/>
        </authorList>
    </citation>
    <scope>NUCLEOTIDE SEQUENCE [LARGE SCALE GENOMIC DNA]</scope>
    <source>
        <strain evidence="2 3">DSM 101533</strain>
    </source>
</reference>
<dbReference type="PANTHER" id="PTHR48081">
    <property type="entry name" value="AB HYDROLASE SUPERFAMILY PROTEIN C4A8.06C"/>
    <property type="match status" value="1"/>
</dbReference>
<dbReference type="InterPro" id="IPR050300">
    <property type="entry name" value="GDXG_lipolytic_enzyme"/>
</dbReference>
<organism evidence="2 3">
    <name type="scientific">Yoonia maritima</name>
    <dbReference type="NCBI Taxonomy" id="1435347"/>
    <lineage>
        <taxon>Bacteria</taxon>
        <taxon>Pseudomonadati</taxon>
        <taxon>Pseudomonadota</taxon>
        <taxon>Alphaproteobacteria</taxon>
        <taxon>Rhodobacterales</taxon>
        <taxon>Paracoccaceae</taxon>
        <taxon>Yoonia</taxon>
    </lineage>
</organism>
<keyword evidence="3" id="KW-1185">Reference proteome</keyword>
<dbReference type="AlphaFoldDB" id="A0A2T0W4D2"/>
<dbReference type="Gene3D" id="3.40.50.1820">
    <property type="entry name" value="alpha/beta hydrolase"/>
    <property type="match status" value="1"/>
</dbReference>
<gene>
    <name evidence="2" type="ORF">CLV80_101134</name>
</gene>
<keyword evidence="1" id="KW-0378">Hydrolase</keyword>
<dbReference type="GO" id="GO:0016787">
    <property type="term" value="F:hydrolase activity"/>
    <property type="evidence" value="ECO:0007669"/>
    <property type="project" value="UniProtKB-KW"/>
</dbReference>
<dbReference type="SUPFAM" id="SSF53474">
    <property type="entry name" value="alpha/beta-Hydrolases"/>
    <property type="match status" value="1"/>
</dbReference>
<evidence type="ECO:0000313" key="2">
    <source>
        <dbReference type="EMBL" id="PRY80283.1"/>
    </source>
</evidence>
<name>A0A2T0W4D2_9RHOB</name>
<sequence length="264" mass="28755">MSNPEIGYQPDIIEEFRTANVKGQPTSLNMHYFKAKGTGPSPVFVWLHSGGFRTGRISHKTHRMLARWLTAANISVVFPEYRLKSRPRDLTDVSRQGLEALEIYARPDFPGGFRGAAAMAALEDAIAFLAWLESKRDEYAFSGPIVLGGSSAGAITALNVVYLAPLLEMTKQEVGGVISCSGGYAYSLTPPLVTTPVFALHNPSDPRVPSQPIIDLASKNSTIELMLSDQNHHGSWSLSPNEARHKAFARMIGKVREFSGVNAA</sequence>
<accession>A0A2T0W4D2</accession>
<dbReference type="Proteomes" id="UP000238007">
    <property type="component" value="Unassembled WGS sequence"/>
</dbReference>
<dbReference type="EMBL" id="PVTP01000001">
    <property type="protein sequence ID" value="PRY80283.1"/>
    <property type="molecule type" value="Genomic_DNA"/>
</dbReference>
<proteinExistence type="predicted"/>
<comment type="caution">
    <text evidence="2">The sequence shown here is derived from an EMBL/GenBank/DDBJ whole genome shotgun (WGS) entry which is preliminary data.</text>
</comment>
<dbReference type="RefSeq" id="WP_106353697.1">
    <property type="nucleotide sequence ID" value="NZ_PVTP01000001.1"/>
</dbReference>
<evidence type="ECO:0000256" key="1">
    <source>
        <dbReference type="ARBA" id="ARBA00022801"/>
    </source>
</evidence>
<protein>
    <submittedName>
        <fullName evidence="2">Putative esterase</fullName>
    </submittedName>
</protein>
<dbReference type="InterPro" id="IPR029058">
    <property type="entry name" value="AB_hydrolase_fold"/>
</dbReference>
<evidence type="ECO:0000313" key="3">
    <source>
        <dbReference type="Proteomes" id="UP000238007"/>
    </source>
</evidence>
<dbReference type="OrthoDB" id="7829125at2"/>